<dbReference type="EMBL" id="JBHUCM010000005">
    <property type="protein sequence ID" value="MFD1536612.1"/>
    <property type="molecule type" value="Genomic_DNA"/>
</dbReference>
<dbReference type="Proteomes" id="UP001597097">
    <property type="component" value="Unassembled WGS sequence"/>
</dbReference>
<evidence type="ECO:0000313" key="2">
    <source>
        <dbReference type="Proteomes" id="UP001597097"/>
    </source>
</evidence>
<proteinExistence type="predicted"/>
<keyword evidence="2" id="KW-1185">Reference proteome</keyword>
<evidence type="ECO:0000313" key="1">
    <source>
        <dbReference type="EMBL" id="MFD1536612.1"/>
    </source>
</evidence>
<name>A0ABW4G1N0_9ACTN</name>
<protein>
    <submittedName>
        <fullName evidence="1">Uncharacterized protein</fullName>
    </submittedName>
</protein>
<gene>
    <name evidence="1" type="ORF">ACFSJ0_06185</name>
</gene>
<organism evidence="1 2">
    <name type="scientific">Nonomuraea guangzhouensis</name>
    <dbReference type="NCBI Taxonomy" id="1291555"/>
    <lineage>
        <taxon>Bacteria</taxon>
        <taxon>Bacillati</taxon>
        <taxon>Actinomycetota</taxon>
        <taxon>Actinomycetes</taxon>
        <taxon>Streptosporangiales</taxon>
        <taxon>Streptosporangiaceae</taxon>
        <taxon>Nonomuraea</taxon>
    </lineage>
</organism>
<accession>A0ABW4G1N0</accession>
<comment type="caution">
    <text evidence="1">The sequence shown here is derived from an EMBL/GenBank/DDBJ whole genome shotgun (WGS) entry which is preliminary data.</text>
</comment>
<sequence>MQIDWVSIRELAGLFDKLGDDVVERRLNSWKLADTSSLVGGDDEGRDFAEWYHSGYTALTHHMDAIADKNFTTAGNLRDFRKLWHYLEQDIIATLPAVLDIPDAPIPVTPPAREGA</sequence>
<dbReference type="RefSeq" id="WP_378619948.1">
    <property type="nucleotide sequence ID" value="NZ_JBHUCM010000005.1"/>
</dbReference>
<reference evidence="2" key="1">
    <citation type="journal article" date="2019" name="Int. J. Syst. Evol. Microbiol.">
        <title>The Global Catalogue of Microorganisms (GCM) 10K type strain sequencing project: providing services to taxonomists for standard genome sequencing and annotation.</title>
        <authorList>
            <consortium name="The Broad Institute Genomics Platform"/>
            <consortium name="The Broad Institute Genome Sequencing Center for Infectious Disease"/>
            <person name="Wu L."/>
            <person name="Ma J."/>
        </authorList>
    </citation>
    <scope>NUCLEOTIDE SEQUENCE [LARGE SCALE GENOMIC DNA]</scope>
    <source>
        <strain evidence="2">CGMCC 1.15399</strain>
    </source>
</reference>